<dbReference type="Pfam" id="PF08281">
    <property type="entry name" value="Sigma70_r4_2"/>
    <property type="match status" value="1"/>
</dbReference>
<evidence type="ECO:0000259" key="1">
    <source>
        <dbReference type="Pfam" id="PF08281"/>
    </source>
</evidence>
<gene>
    <name evidence="2" type="ORF">C0601_02295</name>
</gene>
<reference evidence="2 3" key="1">
    <citation type="submission" date="2017-11" db="EMBL/GenBank/DDBJ databases">
        <title>Genome-resolved metagenomics identifies genetic mobility, metabolic interactions, and unexpected diversity in perchlorate-reducing communities.</title>
        <authorList>
            <person name="Barnum T.P."/>
            <person name="Figueroa I.A."/>
            <person name="Carlstrom C.I."/>
            <person name="Lucas L.N."/>
            <person name="Engelbrektson A.L."/>
            <person name="Coates J.D."/>
        </authorList>
    </citation>
    <scope>NUCLEOTIDE SEQUENCE [LARGE SCALE GENOMIC DNA]</scope>
    <source>
        <strain evidence="2">BM706</strain>
    </source>
</reference>
<dbReference type="GO" id="GO:0006352">
    <property type="term" value="P:DNA-templated transcription initiation"/>
    <property type="evidence" value="ECO:0007669"/>
    <property type="project" value="InterPro"/>
</dbReference>
<sequence>MLRNYFYDLKRKQKFEINCDDFYSHSTDVDFDTELNIESIMKHVPEDSKDLIFKKFILGMKSDEIGKELGIASGTVRYRINKVIKLLRDRLKEHV</sequence>
<organism evidence="2 3">
    <name type="scientific">Muiribacterium halophilum</name>
    <dbReference type="NCBI Taxonomy" id="2053465"/>
    <lineage>
        <taxon>Bacteria</taxon>
        <taxon>Candidatus Muiribacteriota</taxon>
        <taxon>Candidatus Muiribacteriia</taxon>
        <taxon>Candidatus Muiribacteriales</taxon>
        <taxon>Candidatus Muiribacteriaceae</taxon>
        <taxon>Candidatus Muiribacterium</taxon>
    </lineage>
</organism>
<evidence type="ECO:0000313" key="2">
    <source>
        <dbReference type="EMBL" id="PLX19302.1"/>
    </source>
</evidence>
<dbReference type="Gene3D" id="1.10.10.10">
    <property type="entry name" value="Winged helix-like DNA-binding domain superfamily/Winged helix DNA-binding domain"/>
    <property type="match status" value="1"/>
</dbReference>
<dbReference type="EMBL" id="PKTG01000035">
    <property type="protein sequence ID" value="PLX19302.1"/>
    <property type="molecule type" value="Genomic_DNA"/>
</dbReference>
<protein>
    <recommendedName>
        <fullName evidence="1">RNA polymerase sigma factor 70 region 4 type 2 domain-containing protein</fullName>
    </recommendedName>
</protein>
<evidence type="ECO:0000313" key="3">
    <source>
        <dbReference type="Proteomes" id="UP000234857"/>
    </source>
</evidence>
<accession>A0A2N5ZL23</accession>
<name>A0A2N5ZL23_MUIH1</name>
<dbReference type="AlphaFoldDB" id="A0A2N5ZL23"/>
<dbReference type="InterPro" id="IPR013249">
    <property type="entry name" value="RNA_pol_sigma70_r4_t2"/>
</dbReference>
<feature type="domain" description="RNA polymerase sigma factor 70 region 4 type 2" evidence="1">
    <location>
        <begin position="36"/>
        <end position="85"/>
    </location>
</feature>
<dbReference type="GO" id="GO:0016987">
    <property type="term" value="F:sigma factor activity"/>
    <property type="evidence" value="ECO:0007669"/>
    <property type="project" value="InterPro"/>
</dbReference>
<dbReference type="GO" id="GO:0003677">
    <property type="term" value="F:DNA binding"/>
    <property type="evidence" value="ECO:0007669"/>
    <property type="project" value="InterPro"/>
</dbReference>
<comment type="caution">
    <text evidence="2">The sequence shown here is derived from an EMBL/GenBank/DDBJ whole genome shotgun (WGS) entry which is preliminary data.</text>
</comment>
<dbReference type="Proteomes" id="UP000234857">
    <property type="component" value="Unassembled WGS sequence"/>
</dbReference>
<proteinExistence type="predicted"/>
<dbReference type="InterPro" id="IPR036388">
    <property type="entry name" value="WH-like_DNA-bd_sf"/>
</dbReference>
<dbReference type="InterPro" id="IPR013324">
    <property type="entry name" value="RNA_pol_sigma_r3/r4-like"/>
</dbReference>
<dbReference type="SUPFAM" id="SSF88659">
    <property type="entry name" value="Sigma3 and sigma4 domains of RNA polymerase sigma factors"/>
    <property type="match status" value="1"/>
</dbReference>